<proteinExistence type="predicted"/>
<dbReference type="InterPro" id="IPR000700">
    <property type="entry name" value="PAS-assoc_C"/>
</dbReference>
<evidence type="ECO:0000259" key="11">
    <source>
        <dbReference type="PROSITE" id="PS50109"/>
    </source>
</evidence>
<keyword evidence="14" id="KW-1185">Reference proteome</keyword>
<keyword evidence="9" id="KW-0067">ATP-binding</keyword>
<dbReference type="PANTHER" id="PTHR47429">
    <property type="entry name" value="PROTEIN TWIN LOV 1"/>
    <property type="match status" value="1"/>
</dbReference>
<dbReference type="GO" id="GO:0004673">
    <property type="term" value="F:protein histidine kinase activity"/>
    <property type="evidence" value="ECO:0007669"/>
    <property type="project" value="UniProtKB-EC"/>
</dbReference>
<dbReference type="GO" id="GO:0005524">
    <property type="term" value="F:ATP binding"/>
    <property type="evidence" value="ECO:0007669"/>
    <property type="project" value="UniProtKB-KW"/>
</dbReference>
<keyword evidence="10" id="KW-0157">Chromophore</keyword>
<dbReference type="EMBL" id="CXSU01000012">
    <property type="protein sequence ID" value="CTQ50998.1"/>
    <property type="molecule type" value="Genomic_DNA"/>
</dbReference>
<name>A0A0M6YKW7_9RHOB</name>
<dbReference type="Gene3D" id="3.30.565.10">
    <property type="entry name" value="Histidine kinase-like ATPase, C-terminal domain"/>
    <property type="match status" value="1"/>
</dbReference>
<dbReference type="SUPFAM" id="SSF55785">
    <property type="entry name" value="PYP-like sensor domain (PAS domain)"/>
    <property type="match status" value="1"/>
</dbReference>
<accession>A0A0M6YKW7</accession>
<keyword evidence="8 13" id="KW-0418">Kinase</keyword>
<evidence type="ECO:0000256" key="1">
    <source>
        <dbReference type="ARBA" id="ARBA00000085"/>
    </source>
</evidence>
<dbReference type="EC" id="2.7.13.3" evidence="2"/>
<dbReference type="Proteomes" id="UP000049222">
    <property type="component" value="Unassembled WGS sequence"/>
</dbReference>
<evidence type="ECO:0000256" key="4">
    <source>
        <dbReference type="ARBA" id="ARBA00022630"/>
    </source>
</evidence>
<evidence type="ECO:0000256" key="10">
    <source>
        <dbReference type="ARBA" id="ARBA00022991"/>
    </source>
</evidence>
<dbReference type="SMART" id="SM00911">
    <property type="entry name" value="HWE_HK"/>
    <property type="match status" value="1"/>
</dbReference>
<keyword evidence="6 13" id="KW-0808">Transferase</keyword>
<dbReference type="PROSITE" id="PS50113">
    <property type="entry name" value="PAC"/>
    <property type="match status" value="1"/>
</dbReference>
<feature type="domain" description="Histidine kinase" evidence="11">
    <location>
        <begin position="147"/>
        <end position="342"/>
    </location>
</feature>
<comment type="catalytic activity">
    <reaction evidence="1">
        <text>ATP + protein L-histidine = ADP + protein N-phospho-L-histidine.</text>
        <dbReference type="EC" id="2.7.13.3"/>
    </reaction>
</comment>
<evidence type="ECO:0000313" key="13">
    <source>
        <dbReference type="EMBL" id="CTQ50998.1"/>
    </source>
</evidence>
<feature type="domain" description="PAC" evidence="12">
    <location>
        <begin position="87"/>
        <end position="139"/>
    </location>
</feature>
<keyword evidence="4" id="KW-0285">Flavoprotein</keyword>
<dbReference type="AlphaFoldDB" id="A0A0M6YKW7"/>
<evidence type="ECO:0000259" key="12">
    <source>
        <dbReference type="PROSITE" id="PS50113"/>
    </source>
</evidence>
<organism evidence="13 14">
    <name type="scientific">Jannaschia donghaensis</name>
    <dbReference type="NCBI Taxonomy" id="420998"/>
    <lineage>
        <taxon>Bacteria</taxon>
        <taxon>Pseudomonadati</taxon>
        <taxon>Pseudomonadota</taxon>
        <taxon>Alphaproteobacteria</taxon>
        <taxon>Rhodobacterales</taxon>
        <taxon>Roseobacteraceae</taxon>
        <taxon>Jannaschia</taxon>
    </lineage>
</organism>
<dbReference type="CDD" id="cd00130">
    <property type="entry name" value="PAS"/>
    <property type="match status" value="1"/>
</dbReference>
<protein>
    <recommendedName>
        <fullName evidence="2">histidine kinase</fullName>
        <ecNumber evidence="2">2.7.13.3</ecNumber>
    </recommendedName>
</protein>
<dbReference type="InterPro" id="IPR036890">
    <property type="entry name" value="HATPase_C_sf"/>
</dbReference>
<gene>
    <name evidence="13" type="ORF">JDO7802_03032</name>
</gene>
<dbReference type="Pfam" id="PF02518">
    <property type="entry name" value="HATPase_c"/>
    <property type="match status" value="1"/>
</dbReference>
<dbReference type="Pfam" id="PF07568">
    <property type="entry name" value="HisKA_2"/>
    <property type="match status" value="1"/>
</dbReference>
<dbReference type="SMART" id="SM00387">
    <property type="entry name" value="HATPase_c"/>
    <property type="match status" value="1"/>
</dbReference>
<evidence type="ECO:0000256" key="9">
    <source>
        <dbReference type="ARBA" id="ARBA00022840"/>
    </source>
</evidence>
<evidence type="ECO:0000256" key="7">
    <source>
        <dbReference type="ARBA" id="ARBA00022741"/>
    </source>
</evidence>
<dbReference type="PROSITE" id="PS50109">
    <property type="entry name" value="HIS_KIN"/>
    <property type="match status" value="1"/>
</dbReference>
<dbReference type="InterPro" id="IPR003594">
    <property type="entry name" value="HATPase_dom"/>
</dbReference>
<dbReference type="RefSeq" id="WP_055086755.1">
    <property type="nucleotide sequence ID" value="NZ_CXSU01000012.1"/>
</dbReference>
<evidence type="ECO:0000313" key="14">
    <source>
        <dbReference type="Proteomes" id="UP000049222"/>
    </source>
</evidence>
<evidence type="ECO:0000256" key="5">
    <source>
        <dbReference type="ARBA" id="ARBA00022643"/>
    </source>
</evidence>
<dbReference type="InterPro" id="IPR011102">
    <property type="entry name" value="Sig_transdc_His_kinase_HWE"/>
</dbReference>
<dbReference type="InterPro" id="IPR011495">
    <property type="entry name" value="Sig_transdc_His_kin_sub2_dim/P"/>
</dbReference>
<dbReference type="InterPro" id="IPR005467">
    <property type="entry name" value="His_kinase_dom"/>
</dbReference>
<evidence type="ECO:0000256" key="8">
    <source>
        <dbReference type="ARBA" id="ARBA00022777"/>
    </source>
</evidence>
<keyword evidence="3" id="KW-0597">Phosphoprotein</keyword>
<evidence type="ECO:0000256" key="2">
    <source>
        <dbReference type="ARBA" id="ARBA00012438"/>
    </source>
</evidence>
<dbReference type="STRING" id="420998.JDO7802_03032"/>
<dbReference type="Pfam" id="PF13426">
    <property type="entry name" value="PAS_9"/>
    <property type="match status" value="1"/>
</dbReference>
<sequence>MTIQKHDAGVYLRAGQDILADLPLSMVLTDPTRPDNPIVYVNRAFEELSGYSSSFAVGRNCRFMQGEGTDPAAVAQMSRAIEAREATTVTLENVHADGTKFRNRLMISPVFNDNGEIYAFVGIQSALTDAKPEVLSVARDFDAQLSEMQHRVKNHLQMISSLIRLEARGKGELPEKSTLARRVEALALLYEEFTHAPRGGFDRDYDVVSAGSYASRVAATVGALDGRSDVRMTIDTDPVYMRSDQAGRMGLLISEVLSNTFQHAFGNRAEGLVTVSLKQHGGDRVRLIIADDGMGMGDSDWPKSGNLGAQIVQGLVAQLGADLNVVTTDAGTLITVDLENPIDTSINEDGVRVLADTDGRRDGTDRSATL</sequence>
<dbReference type="Gene3D" id="3.30.450.20">
    <property type="entry name" value="PAS domain"/>
    <property type="match status" value="1"/>
</dbReference>
<dbReference type="NCBIfam" id="TIGR00229">
    <property type="entry name" value="sensory_box"/>
    <property type="match status" value="1"/>
</dbReference>
<dbReference type="PANTHER" id="PTHR47429:SF2">
    <property type="entry name" value="PROTEIN TWIN LOV 1"/>
    <property type="match status" value="1"/>
</dbReference>
<dbReference type="SUPFAM" id="SSF55874">
    <property type="entry name" value="ATPase domain of HSP90 chaperone/DNA topoisomerase II/histidine kinase"/>
    <property type="match status" value="1"/>
</dbReference>
<evidence type="ECO:0000256" key="6">
    <source>
        <dbReference type="ARBA" id="ARBA00022679"/>
    </source>
</evidence>
<dbReference type="InterPro" id="IPR000014">
    <property type="entry name" value="PAS"/>
</dbReference>
<reference evidence="13 14" key="1">
    <citation type="submission" date="2015-07" db="EMBL/GenBank/DDBJ databases">
        <authorList>
            <person name="Noorani M."/>
        </authorList>
    </citation>
    <scope>NUCLEOTIDE SEQUENCE [LARGE SCALE GENOMIC DNA]</scope>
    <source>
        <strain evidence="13 14">CECT 7802</strain>
    </source>
</reference>
<dbReference type="InterPro" id="IPR035965">
    <property type="entry name" value="PAS-like_dom_sf"/>
</dbReference>
<keyword evidence="7" id="KW-0547">Nucleotide-binding</keyword>
<keyword evidence="5" id="KW-0288">FMN</keyword>
<evidence type="ECO:0000256" key="3">
    <source>
        <dbReference type="ARBA" id="ARBA00022553"/>
    </source>
</evidence>